<comment type="caution">
    <text evidence="1">The sequence shown here is derived from an EMBL/GenBank/DDBJ whole genome shotgun (WGS) entry which is preliminary data.</text>
</comment>
<reference evidence="1 2" key="1">
    <citation type="submission" date="2015-01" db="EMBL/GenBank/DDBJ databases">
        <title>Evolution of Trichinella species and genotypes.</title>
        <authorList>
            <person name="Korhonen P.K."/>
            <person name="Edoardo P."/>
            <person name="Giuseppe L.R."/>
            <person name="Gasser R.B."/>
        </authorList>
    </citation>
    <scope>NUCLEOTIDE SEQUENCE [LARGE SCALE GENOMIC DNA]</scope>
    <source>
        <strain evidence="1">ISS1980</strain>
    </source>
</reference>
<organism evidence="1 2">
    <name type="scientific">Trichinella papuae</name>
    <dbReference type="NCBI Taxonomy" id="268474"/>
    <lineage>
        <taxon>Eukaryota</taxon>
        <taxon>Metazoa</taxon>
        <taxon>Ecdysozoa</taxon>
        <taxon>Nematoda</taxon>
        <taxon>Enoplea</taxon>
        <taxon>Dorylaimia</taxon>
        <taxon>Trichinellida</taxon>
        <taxon>Trichinellidae</taxon>
        <taxon>Trichinella</taxon>
    </lineage>
</organism>
<accession>A0A0V1MI83</accession>
<proteinExistence type="predicted"/>
<dbReference type="AlphaFoldDB" id="A0A0V1MI83"/>
<dbReference type="Proteomes" id="UP000054843">
    <property type="component" value="Unassembled WGS sequence"/>
</dbReference>
<protein>
    <submittedName>
        <fullName evidence="1">Uncharacterized protein</fullName>
    </submittedName>
</protein>
<evidence type="ECO:0000313" key="1">
    <source>
        <dbReference type="EMBL" id="KRZ71481.1"/>
    </source>
</evidence>
<sequence length="63" mass="7163">MLLDLTPRLVALISKKRFGNRVGCAIADLLIWTAVLSRIFHFDALPTVDHHSRDNCSVWMLTL</sequence>
<name>A0A0V1MI83_9BILA</name>
<gene>
    <name evidence="1" type="ORF">T10_1553</name>
</gene>
<dbReference type="EMBL" id="JYDO01000096">
    <property type="protein sequence ID" value="KRZ71481.1"/>
    <property type="molecule type" value="Genomic_DNA"/>
</dbReference>
<keyword evidence="2" id="KW-1185">Reference proteome</keyword>
<evidence type="ECO:0000313" key="2">
    <source>
        <dbReference type="Proteomes" id="UP000054843"/>
    </source>
</evidence>